<comment type="function">
    <text evidence="9">Core subunit of the mitochondrial membrane respiratory chain NADH dehydrogenase (Complex I) which catalyzes electron transfer from NADH through the respiratory chain, using ubiquinone as an electron acceptor. Essential for the catalytic activity of complex I.</text>
</comment>
<comment type="catalytic activity">
    <reaction evidence="8 9">
        <text>a ubiquinone + NADH + 5 H(+)(in) = a ubiquinol + NAD(+) + 4 H(+)(out)</text>
        <dbReference type="Rhea" id="RHEA:29091"/>
        <dbReference type="Rhea" id="RHEA-COMP:9565"/>
        <dbReference type="Rhea" id="RHEA-COMP:9566"/>
        <dbReference type="ChEBI" id="CHEBI:15378"/>
        <dbReference type="ChEBI" id="CHEBI:16389"/>
        <dbReference type="ChEBI" id="CHEBI:17976"/>
        <dbReference type="ChEBI" id="CHEBI:57540"/>
        <dbReference type="ChEBI" id="CHEBI:57945"/>
        <dbReference type="EC" id="7.1.1.2"/>
    </reaction>
</comment>
<keyword evidence="5 9" id="KW-0812">Transmembrane</keyword>
<keyword evidence="9" id="KW-1278">Translocase</keyword>
<dbReference type="Pfam" id="PF00507">
    <property type="entry name" value="Oxidored_q4"/>
    <property type="match status" value="1"/>
</dbReference>
<dbReference type="AlphaFoldDB" id="D4PBU6"/>
<keyword evidence="10" id="KW-0732">Signal</keyword>
<geneLocation type="mitochondrion" evidence="11"/>
<dbReference type="InterPro" id="IPR038430">
    <property type="entry name" value="NDAH_ubi_oxred_su3_sf"/>
</dbReference>
<keyword evidence="9" id="KW-0679">Respiratory chain</keyword>
<keyword evidence="9" id="KW-0830">Ubiquinone</keyword>
<keyword evidence="9" id="KW-0520">NAD</keyword>
<evidence type="ECO:0000256" key="1">
    <source>
        <dbReference type="ARBA" id="ARBA00004370"/>
    </source>
</evidence>
<feature type="signal peptide" evidence="10">
    <location>
        <begin position="1"/>
        <end position="25"/>
    </location>
</feature>
<feature type="transmembrane region" description="Helical" evidence="9">
    <location>
        <begin position="52"/>
        <end position="74"/>
    </location>
</feature>
<reference evidence="11" key="1">
    <citation type="journal article" date="2010" name="Gene">
        <title>Scottish Mytilus trossulus mussels retain ancestral mitochondrial DNA: complete sequences of male and female mtDNA genomes.</title>
        <authorList>
            <person name="Zbawicka M."/>
            <person name="Burzynski A."/>
            <person name="Skibinski D."/>
            <person name="Wenne R."/>
        </authorList>
    </citation>
    <scope>NUCLEOTIDE SEQUENCE</scope>
    <source>
        <strain evidence="11">149LE</strain>
    </source>
</reference>
<keyword evidence="4 9" id="KW-0813">Transport</keyword>
<protein>
    <recommendedName>
        <fullName evidence="3 9">NADH-ubiquinone oxidoreductase chain 3</fullName>
        <ecNumber evidence="9">7.1.1.2</ecNumber>
    </recommendedName>
</protein>
<accession>D4PBU6</accession>
<evidence type="ECO:0000256" key="4">
    <source>
        <dbReference type="ARBA" id="ARBA00022448"/>
    </source>
</evidence>
<dbReference type="EC" id="7.1.1.2" evidence="9"/>
<comment type="subcellular location">
    <subcellularLocation>
        <location evidence="1">Membrane</location>
    </subcellularLocation>
    <subcellularLocation>
        <location evidence="9">Mitochondrion membrane</location>
        <topology evidence="9">Multi-pass membrane protein</topology>
    </subcellularLocation>
</comment>
<dbReference type="GO" id="GO:0031966">
    <property type="term" value="C:mitochondrial membrane"/>
    <property type="evidence" value="ECO:0007669"/>
    <property type="project" value="UniProtKB-SubCell"/>
</dbReference>
<proteinExistence type="inferred from homology"/>
<reference evidence="11" key="2">
    <citation type="journal article" date="2018" name="PeerJ">
        <title>Actively transcribed and expressed atp8 gene in Mytilus edulis mussels.</title>
        <authorList>
            <person name="Lubosny M."/>
            <person name="Przylucka A."/>
            <person name="Smietanka B."/>
            <person name="Breton S."/>
            <person name="Burzynski A."/>
        </authorList>
    </citation>
    <scope>NUCLEOTIDE SEQUENCE</scope>
    <source>
        <strain evidence="11">149LE</strain>
    </source>
</reference>
<feature type="chain" id="PRO_5003062164" description="NADH-ubiquinone oxidoreductase chain 3" evidence="10">
    <location>
        <begin position="26"/>
        <end position="117"/>
    </location>
</feature>
<dbReference type="SMR" id="D4PBU6"/>
<dbReference type="GO" id="GO:0030964">
    <property type="term" value="C:NADH dehydrogenase complex"/>
    <property type="evidence" value="ECO:0007669"/>
    <property type="project" value="TreeGrafter"/>
</dbReference>
<keyword evidence="6 9" id="KW-1133">Transmembrane helix</keyword>
<keyword evidence="9" id="KW-0249">Electron transport</keyword>
<keyword evidence="9 11" id="KW-0496">Mitochondrion</keyword>
<dbReference type="InterPro" id="IPR000440">
    <property type="entry name" value="NADH_UbQ/plastoQ_OxRdtase_su3"/>
</dbReference>
<dbReference type="GO" id="GO:0008137">
    <property type="term" value="F:NADH dehydrogenase (ubiquinone) activity"/>
    <property type="evidence" value="ECO:0007669"/>
    <property type="project" value="UniProtKB-UniRule"/>
</dbReference>
<evidence type="ECO:0000256" key="10">
    <source>
        <dbReference type="SAM" id="SignalP"/>
    </source>
</evidence>
<evidence type="ECO:0000256" key="6">
    <source>
        <dbReference type="ARBA" id="ARBA00022989"/>
    </source>
</evidence>
<dbReference type="EMBL" id="GU936626">
    <property type="protein sequence ID" value="ADE05908.1"/>
    <property type="molecule type" value="Genomic_DNA"/>
</dbReference>
<dbReference type="PANTHER" id="PTHR11058:SF9">
    <property type="entry name" value="NADH-UBIQUINONE OXIDOREDUCTASE CHAIN 3"/>
    <property type="match status" value="1"/>
</dbReference>
<evidence type="ECO:0000256" key="9">
    <source>
        <dbReference type="RuleBase" id="RU003640"/>
    </source>
</evidence>
<sequence length="117" mass="13282">MMMILSVAFVCLVSFLFTSVFMALGEKRGLDREKCSPYECGFEPIGSARSSFSIRFFLVAVLFVVFDVEVVLLMPFAFMFYHGKSVLGVLSCMVFLFILFAGLFHECREGSLEWVNQ</sequence>
<name>D4PBU6_MYTTR</name>
<evidence type="ECO:0000256" key="7">
    <source>
        <dbReference type="ARBA" id="ARBA00023136"/>
    </source>
</evidence>
<dbReference type="Gene3D" id="1.20.58.1610">
    <property type="entry name" value="NADH:ubiquinone/plastoquinone oxidoreductase, chain 3"/>
    <property type="match status" value="1"/>
</dbReference>
<gene>
    <name evidence="11" type="primary">ND3</name>
</gene>
<evidence type="ECO:0000256" key="8">
    <source>
        <dbReference type="ARBA" id="ARBA00049551"/>
    </source>
</evidence>
<evidence type="ECO:0000256" key="2">
    <source>
        <dbReference type="ARBA" id="ARBA00008472"/>
    </source>
</evidence>
<evidence type="ECO:0000256" key="3">
    <source>
        <dbReference type="ARBA" id="ARBA00021007"/>
    </source>
</evidence>
<feature type="transmembrane region" description="Helical" evidence="9">
    <location>
        <begin position="86"/>
        <end position="104"/>
    </location>
</feature>
<keyword evidence="7 9" id="KW-0472">Membrane</keyword>
<dbReference type="PANTHER" id="PTHR11058">
    <property type="entry name" value="NADH-UBIQUINONE OXIDOREDUCTASE CHAIN 3"/>
    <property type="match status" value="1"/>
</dbReference>
<comment type="similarity">
    <text evidence="2 9">Belongs to the complex I subunit 3 family.</text>
</comment>
<evidence type="ECO:0000313" key="11">
    <source>
        <dbReference type="EMBL" id="ADE05908.1"/>
    </source>
</evidence>
<evidence type="ECO:0000256" key="5">
    <source>
        <dbReference type="ARBA" id="ARBA00022692"/>
    </source>
</evidence>
<organism evidence="11">
    <name type="scientific">Mytilus trossulus</name>
    <name type="common">Blue mussel</name>
    <dbReference type="NCBI Taxonomy" id="6551"/>
    <lineage>
        <taxon>Eukaryota</taxon>
        <taxon>Metazoa</taxon>
        <taxon>Spiralia</taxon>
        <taxon>Lophotrochozoa</taxon>
        <taxon>Mollusca</taxon>
        <taxon>Bivalvia</taxon>
        <taxon>Autobranchia</taxon>
        <taxon>Pteriomorphia</taxon>
        <taxon>Mytilida</taxon>
        <taxon>Mytiloidea</taxon>
        <taxon>Mytilidae</taxon>
        <taxon>Mytilinae</taxon>
        <taxon>Mytilus</taxon>
    </lineage>
</organism>